<evidence type="ECO:0000256" key="2">
    <source>
        <dbReference type="ARBA" id="ARBA00004337"/>
    </source>
</evidence>
<dbReference type="EnsemblMetazoa" id="G4087.1">
    <property type="protein sequence ID" value="G4087.1:cds"/>
    <property type="gene ID" value="G4087"/>
</dbReference>
<protein>
    <recommendedName>
        <fullName evidence="13">Heme transporter hrg-1</fullName>
    </recommendedName>
</protein>
<feature type="transmembrane region" description="Helical" evidence="10">
    <location>
        <begin position="114"/>
        <end position="134"/>
    </location>
</feature>
<dbReference type="PRINTS" id="PR02095">
    <property type="entry name" value="TRNSPORTRHRG"/>
</dbReference>
<keyword evidence="6" id="KW-0967">Endosome</keyword>
<organism evidence="11 12">
    <name type="scientific">Magallana gigas</name>
    <name type="common">Pacific oyster</name>
    <name type="synonym">Crassostrea gigas</name>
    <dbReference type="NCBI Taxonomy" id="29159"/>
    <lineage>
        <taxon>Eukaryota</taxon>
        <taxon>Metazoa</taxon>
        <taxon>Spiralia</taxon>
        <taxon>Lophotrochozoa</taxon>
        <taxon>Mollusca</taxon>
        <taxon>Bivalvia</taxon>
        <taxon>Autobranchia</taxon>
        <taxon>Pteriomorphia</taxon>
        <taxon>Ostreida</taxon>
        <taxon>Ostreoidea</taxon>
        <taxon>Ostreidae</taxon>
        <taxon>Magallana</taxon>
    </lineage>
</organism>
<dbReference type="OrthoDB" id="5954402at2759"/>
<comment type="similarity">
    <text evidence="3">Belongs to the HRG family.</text>
</comment>
<dbReference type="GO" id="GO:0010008">
    <property type="term" value="C:endosome membrane"/>
    <property type="evidence" value="ECO:0007669"/>
    <property type="project" value="UniProtKB-SubCell"/>
</dbReference>
<dbReference type="GO" id="GO:0005886">
    <property type="term" value="C:plasma membrane"/>
    <property type="evidence" value="ECO:0007669"/>
    <property type="project" value="TreeGrafter"/>
</dbReference>
<dbReference type="GO" id="GO:0005765">
    <property type="term" value="C:lysosomal membrane"/>
    <property type="evidence" value="ECO:0007669"/>
    <property type="project" value="UniProtKB-SubCell"/>
</dbReference>
<dbReference type="GO" id="GO:0015232">
    <property type="term" value="F:heme transmembrane transporter activity"/>
    <property type="evidence" value="ECO:0007669"/>
    <property type="project" value="InterPro"/>
</dbReference>
<dbReference type="Proteomes" id="UP000005408">
    <property type="component" value="Unassembled WGS sequence"/>
</dbReference>
<evidence type="ECO:0000256" key="9">
    <source>
        <dbReference type="ARBA" id="ARBA00023228"/>
    </source>
</evidence>
<dbReference type="PANTHER" id="PTHR31525">
    <property type="entry name" value="HEME TRANSPORTER HRG1"/>
    <property type="match status" value="1"/>
</dbReference>
<feature type="transmembrane region" description="Helical" evidence="10">
    <location>
        <begin position="16"/>
        <end position="37"/>
    </location>
</feature>
<evidence type="ECO:0000256" key="1">
    <source>
        <dbReference type="ARBA" id="ARBA00004155"/>
    </source>
</evidence>
<evidence type="ECO:0000313" key="11">
    <source>
        <dbReference type="EnsemblMetazoa" id="G4087.1:cds"/>
    </source>
</evidence>
<keyword evidence="5 10" id="KW-0812">Transmembrane</keyword>
<evidence type="ECO:0000256" key="7">
    <source>
        <dbReference type="ARBA" id="ARBA00022989"/>
    </source>
</evidence>
<name>A0A8W8N6M9_MAGGI</name>
<evidence type="ECO:0000256" key="4">
    <source>
        <dbReference type="ARBA" id="ARBA00022448"/>
    </source>
</evidence>
<accession>A0A8W8N6M9</accession>
<proteinExistence type="inferred from homology"/>
<dbReference type="Pfam" id="PF16954">
    <property type="entry name" value="HRG"/>
    <property type="match status" value="1"/>
</dbReference>
<dbReference type="AlphaFoldDB" id="A0A8W8N6M9"/>
<evidence type="ECO:0008006" key="13">
    <source>
        <dbReference type="Google" id="ProtNLM"/>
    </source>
</evidence>
<dbReference type="GeneID" id="105345332"/>
<feature type="transmembrane region" description="Helical" evidence="10">
    <location>
        <begin position="75"/>
        <end position="102"/>
    </location>
</feature>
<dbReference type="GO" id="GO:0020037">
    <property type="term" value="F:heme binding"/>
    <property type="evidence" value="ECO:0007669"/>
    <property type="project" value="TreeGrafter"/>
</dbReference>
<keyword evidence="12" id="KW-1185">Reference proteome</keyword>
<keyword evidence="9" id="KW-0458">Lysosome</keyword>
<evidence type="ECO:0000256" key="8">
    <source>
        <dbReference type="ARBA" id="ARBA00023136"/>
    </source>
</evidence>
<dbReference type="PANTHER" id="PTHR31525:SF1">
    <property type="entry name" value="HEME TRANSPORTER HRG1"/>
    <property type="match status" value="1"/>
</dbReference>
<reference evidence="11" key="1">
    <citation type="submission" date="2022-08" db="UniProtKB">
        <authorList>
            <consortium name="EnsemblMetazoa"/>
        </authorList>
    </citation>
    <scope>IDENTIFICATION</scope>
    <source>
        <strain evidence="11">05x7-T-G4-1.051#20</strain>
    </source>
</reference>
<evidence type="ECO:0000256" key="5">
    <source>
        <dbReference type="ARBA" id="ARBA00022692"/>
    </source>
</evidence>
<keyword evidence="8 10" id="KW-0472">Membrane</keyword>
<keyword evidence="7 10" id="KW-1133">Transmembrane helix</keyword>
<feature type="transmembrane region" description="Helical" evidence="10">
    <location>
        <begin position="43"/>
        <end position="63"/>
    </location>
</feature>
<evidence type="ECO:0000256" key="3">
    <source>
        <dbReference type="ARBA" id="ARBA00006203"/>
    </source>
</evidence>
<sequence length="163" mass="18524">MSPPIPPSSCLMKVRITFAVIGILVGVSVLAVFGAKYHNWNVAIWGLMSGLVASVVLFIHIAYTKNYWEVNPYPLKQLMLAGCFVQLAGVCGFVTYLTLAILNEQGLIIEGPGFYLTCVWCFMTWKWGFLMLYFSRSYKRLYQQTYSLLHKTDDSVNSRHNYS</sequence>
<keyword evidence="4" id="KW-0813">Transport</keyword>
<evidence type="ECO:0000256" key="10">
    <source>
        <dbReference type="SAM" id="Phobius"/>
    </source>
</evidence>
<evidence type="ECO:0000256" key="6">
    <source>
        <dbReference type="ARBA" id="ARBA00022753"/>
    </source>
</evidence>
<dbReference type="RefSeq" id="XP_034339041.1">
    <property type="nucleotide sequence ID" value="XM_034483150.2"/>
</dbReference>
<comment type="subcellular location">
    <subcellularLocation>
        <location evidence="2">Endosome membrane</location>
        <topology evidence="2">Multi-pass membrane protein</topology>
    </subcellularLocation>
    <subcellularLocation>
        <location evidence="1">Lysosome membrane</location>
        <topology evidence="1">Multi-pass membrane protein</topology>
    </subcellularLocation>
</comment>
<dbReference type="KEGG" id="crg:105345332"/>
<evidence type="ECO:0000313" key="12">
    <source>
        <dbReference type="Proteomes" id="UP000005408"/>
    </source>
</evidence>
<dbReference type="InterPro" id="IPR026218">
    <property type="entry name" value="HRG"/>
</dbReference>